<keyword evidence="4" id="KW-1185">Reference proteome</keyword>
<evidence type="ECO:0000313" key="3">
    <source>
        <dbReference type="Ensembl" id="ENSNMLP00000006597.1"/>
    </source>
</evidence>
<sequence>MNKGVLVWPVEGSAYRFGRCLYNRKGQKEKTPGSHVKMADGDASPRCTQSSSPEPDPPKLSDLFDQGWSALERLESTQEPQASVGVQERLQRTIRALESASRRVAQLELFSRNEELEEVCTSEIKYLLLPALLGALTLKQTSRERRLDTVQTARDYFMDYLQRCKNYNVSQFRMPQSCEESEEERPAAGLGQPNLVAMAARRQAKIERYRQKKELESQLEAVKRAMDSGTADEDTTRRFYLLQLRRWISLSLEEVESIDQELPILRNMDVLQKSAPAARPSRPPMKPFILTRDAVQAQVFGAGYPSLATMTVDQWYSQHQRHGMLPDQGIPRRVAVEEDRDAAEVHEEEKERQVEKDDEESLLKARSWDDYKDTHHRGYGNRHNMG</sequence>
<feature type="compositionally biased region" description="Basic residues" evidence="2">
    <location>
        <begin position="374"/>
        <end position="386"/>
    </location>
</feature>
<comment type="similarity">
    <text evidence="1">Belongs to the IGBP1/TAP42 family.</text>
</comment>
<dbReference type="AlphaFoldDB" id="A0A8C6SKA4"/>
<dbReference type="Ensembl" id="ENSNMLT00000007530.1">
    <property type="protein sequence ID" value="ENSNMLP00000006597.1"/>
    <property type="gene ID" value="ENSNMLG00000004767.1"/>
</dbReference>
<dbReference type="GO" id="GO:0009966">
    <property type="term" value="P:regulation of signal transduction"/>
    <property type="evidence" value="ECO:0007669"/>
    <property type="project" value="InterPro"/>
</dbReference>
<protein>
    <submittedName>
        <fullName evidence="3">Immunoglobulin (CD79A) binding protein 1</fullName>
    </submittedName>
</protein>
<feature type="region of interest" description="Disordered" evidence="2">
    <location>
        <begin position="337"/>
        <end position="386"/>
    </location>
</feature>
<dbReference type="GO" id="GO:0035303">
    <property type="term" value="P:regulation of dephosphorylation"/>
    <property type="evidence" value="ECO:0007669"/>
    <property type="project" value="TreeGrafter"/>
</dbReference>
<dbReference type="GO" id="GO:0051721">
    <property type="term" value="F:protein phosphatase 2A binding"/>
    <property type="evidence" value="ECO:0007669"/>
    <property type="project" value="TreeGrafter"/>
</dbReference>
<evidence type="ECO:0000313" key="4">
    <source>
        <dbReference type="Proteomes" id="UP000694523"/>
    </source>
</evidence>
<feature type="compositionally biased region" description="Basic and acidic residues" evidence="2">
    <location>
        <begin position="337"/>
        <end position="373"/>
    </location>
</feature>
<dbReference type="InterPro" id="IPR038511">
    <property type="entry name" value="TAP42/TAP46-like_sf"/>
</dbReference>
<feature type="compositionally biased region" description="Basic and acidic residues" evidence="2">
    <location>
        <begin position="27"/>
        <end position="40"/>
    </location>
</feature>
<dbReference type="PANTHER" id="PTHR10933:SF9">
    <property type="entry name" value="IMMUNOGLOBULIN-BINDING PROTEIN 1"/>
    <property type="match status" value="1"/>
</dbReference>
<dbReference type="FunFam" id="1.25.40.540:FF:000003">
    <property type="entry name" value="Immunoglobulin (CD79A)-binding protein 1"/>
    <property type="match status" value="1"/>
</dbReference>
<proteinExistence type="inferred from homology"/>
<dbReference type="GO" id="GO:0005829">
    <property type="term" value="C:cytosol"/>
    <property type="evidence" value="ECO:0007669"/>
    <property type="project" value="TreeGrafter"/>
</dbReference>
<dbReference type="Pfam" id="PF04177">
    <property type="entry name" value="TAP42"/>
    <property type="match status" value="1"/>
</dbReference>
<accession>A0A8C6SKA4</accession>
<dbReference type="Gene3D" id="1.25.40.540">
    <property type="entry name" value="TAP42-like family"/>
    <property type="match status" value="1"/>
</dbReference>
<organism evidence="3 4">
    <name type="scientific">Neogobius melanostomus</name>
    <name type="common">round goby</name>
    <dbReference type="NCBI Taxonomy" id="47308"/>
    <lineage>
        <taxon>Eukaryota</taxon>
        <taxon>Metazoa</taxon>
        <taxon>Chordata</taxon>
        <taxon>Craniata</taxon>
        <taxon>Vertebrata</taxon>
        <taxon>Euteleostomi</taxon>
        <taxon>Actinopterygii</taxon>
        <taxon>Neopterygii</taxon>
        <taxon>Teleostei</taxon>
        <taxon>Neoteleostei</taxon>
        <taxon>Acanthomorphata</taxon>
        <taxon>Gobiaria</taxon>
        <taxon>Gobiiformes</taxon>
        <taxon>Gobioidei</taxon>
        <taxon>Gobiidae</taxon>
        <taxon>Benthophilinae</taxon>
        <taxon>Neogobiini</taxon>
        <taxon>Neogobius</taxon>
    </lineage>
</organism>
<reference evidence="3" key="1">
    <citation type="submission" date="2025-08" db="UniProtKB">
        <authorList>
            <consortium name="Ensembl"/>
        </authorList>
    </citation>
    <scope>IDENTIFICATION</scope>
</reference>
<evidence type="ECO:0000256" key="2">
    <source>
        <dbReference type="SAM" id="MobiDB-lite"/>
    </source>
</evidence>
<dbReference type="Proteomes" id="UP000694523">
    <property type="component" value="Unplaced"/>
</dbReference>
<evidence type="ECO:0000256" key="1">
    <source>
        <dbReference type="ARBA" id="ARBA00034730"/>
    </source>
</evidence>
<dbReference type="InterPro" id="IPR007304">
    <property type="entry name" value="TAP46-like"/>
</dbReference>
<dbReference type="PANTHER" id="PTHR10933">
    <property type="entry name" value="IMMUNOGLOBULIN-BINDING PROTEIN 1"/>
    <property type="match status" value="1"/>
</dbReference>
<name>A0A8C6SKA4_9GOBI</name>
<reference evidence="3" key="2">
    <citation type="submission" date="2025-09" db="UniProtKB">
        <authorList>
            <consortium name="Ensembl"/>
        </authorList>
    </citation>
    <scope>IDENTIFICATION</scope>
</reference>
<feature type="region of interest" description="Disordered" evidence="2">
    <location>
        <begin position="27"/>
        <end position="59"/>
    </location>
</feature>